<gene>
    <name evidence="1" type="ORF">LPLAT_LOCUS5217</name>
</gene>
<dbReference type="AlphaFoldDB" id="A0AAV2MWX4"/>
<dbReference type="Proteomes" id="UP001497644">
    <property type="component" value="Unassembled WGS sequence"/>
</dbReference>
<evidence type="ECO:0000313" key="2">
    <source>
        <dbReference type="Proteomes" id="UP001497644"/>
    </source>
</evidence>
<dbReference type="EMBL" id="CAXIPU020000424">
    <property type="protein sequence ID" value="CAL1671793.1"/>
    <property type="molecule type" value="Genomic_DNA"/>
</dbReference>
<dbReference type="SUPFAM" id="SSF57716">
    <property type="entry name" value="Glucocorticoid receptor-like (DNA-binding domain)"/>
    <property type="match status" value="1"/>
</dbReference>
<keyword evidence="2" id="KW-1185">Reference proteome</keyword>
<sequence length="69" mass="7968">MVGCTIPFCNNSSEKGYVMKAIPRNTQRGVQWINNINTKYKNWIPSNHSCICEVKLFVLCIFTILLLFN</sequence>
<evidence type="ECO:0008006" key="3">
    <source>
        <dbReference type="Google" id="ProtNLM"/>
    </source>
</evidence>
<name>A0AAV2MWX4_9HYME</name>
<organism evidence="1 2">
    <name type="scientific">Lasius platythorax</name>
    <dbReference type="NCBI Taxonomy" id="488582"/>
    <lineage>
        <taxon>Eukaryota</taxon>
        <taxon>Metazoa</taxon>
        <taxon>Ecdysozoa</taxon>
        <taxon>Arthropoda</taxon>
        <taxon>Hexapoda</taxon>
        <taxon>Insecta</taxon>
        <taxon>Pterygota</taxon>
        <taxon>Neoptera</taxon>
        <taxon>Endopterygota</taxon>
        <taxon>Hymenoptera</taxon>
        <taxon>Apocrita</taxon>
        <taxon>Aculeata</taxon>
        <taxon>Formicoidea</taxon>
        <taxon>Formicidae</taxon>
        <taxon>Formicinae</taxon>
        <taxon>Lasius</taxon>
        <taxon>Lasius</taxon>
    </lineage>
</organism>
<protein>
    <recommendedName>
        <fullName evidence="3">THAP-type domain-containing protein</fullName>
    </recommendedName>
</protein>
<evidence type="ECO:0000313" key="1">
    <source>
        <dbReference type="EMBL" id="CAL1671793.1"/>
    </source>
</evidence>
<accession>A0AAV2MWX4</accession>
<reference evidence="1" key="1">
    <citation type="submission" date="2024-04" db="EMBL/GenBank/DDBJ databases">
        <authorList>
            <consortium name="Molecular Ecology Group"/>
        </authorList>
    </citation>
    <scope>NUCLEOTIDE SEQUENCE</scope>
</reference>
<comment type="caution">
    <text evidence="1">The sequence shown here is derived from an EMBL/GenBank/DDBJ whole genome shotgun (WGS) entry which is preliminary data.</text>
</comment>
<proteinExistence type="predicted"/>